<protein>
    <submittedName>
        <fullName evidence="4">FecR family protein</fullName>
    </submittedName>
</protein>
<dbReference type="EMBL" id="FUZZ01000001">
    <property type="protein sequence ID" value="SKD00897.1"/>
    <property type="molecule type" value="Genomic_DNA"/>
</dbReference>
<dbReference type="PANTHER" id="PTHR30273">
    <property type="entry name" value="PERIPLASMIC SIGNAL SENSOR AND SIGMA FACTOR ACTIVATOR FECR-RELATED"/>
    <property type="match status" value="1"/>
</dbReference>
<dbReference type="Gene3D" id="2.60.120.1440">
    <property type="match status" value="1"/>
</dbReference>
<evidence type="ECO:0000256" key="1">
    <source>
        <dbReference type="SAM" id="Phobius"/>
    </source>
</evidence>
<keyword evidence="5" id="KW-1185">Reference proteome</keyword>
<gene>
    <name evidence="4" type="ORF">SAMN05660461_1992</name>
</gene>
<dbReference type="STRING" id="393003.SAMN05660461_1992"/>
<evidence type="ECO:0000259" key="3">
    <source>
        <dbReference type="Pfam" id="PF16344"/>
    </source>
</evidence>
<dbReference type="InterPro" id="IPR006860">
    <property type="entry name" value="FecR"/>
</dbReference>
<dbReference type="Pfam" id="PF04773">
    <property type="entry name" value="FecR"/>
    <property type="match status" value="1"/>
</dbReference>
<evidence type="ECO:0000313" key="5">
    <source>
        <dbReference type="Proteomes" id="UP000190166"/>
    </source>
</evidence>
<name>A0A1T5NKM5_9BACT</name>
<evidence type="ECO:0000259" key="2">
    <source>
        <dbReference type="Pfam" id="PF04773"/>
    </source>
</evidence>
<dbReference type="GO" id="GO:0016989">
    <property type="term" value="F:sigma factor antagonist activity"/>
    <property type="evidence" value="ECO:0007669"/>
    <property type="project" value="TreeGrafter"/>
</dbReference>
<evidence type="ECO:0000313" key="4">
    <source>
        <dbReference type="EMBL" id="SKD00897.1"/>
    </source>
</evidence>
<proteinExistence type="predicted"/>
<feature type="domain" description="FecR protein" evidence="2">
    <location>
        <begin position="141"/>
        <end position="231"/>
    </location>
</feature>
<organism evidence="4 5">
    <name type="scientific">Chitinophaga ginsengisegetis</name>
    <dbReference type="NCBI Taxonomy" id="393003"/>
    <lineage>
        <taxon>Bacteria</taxon>
        <taxon>Pseudomonadati</taxon>
        <taxon>Bacteroidota</taxon>
        <taxon>Chitinophagia</taxon>
        <taxon>Chitinophagales</taxon>
        <taxon>Chitinophagaceae</taxon>
        <taxon>Chitinophaga</taxon>
    </lineage>
</organism>
<dbReference type="PIRSF" id="PIRSF018266">
    <property type="entry name" value="FecR"/>
    <property type="match status" value="1"/>
</dbReference>
<accession>A0A1T5NKM5</accession>
<dbReference type="RefSeq" id="WP_079469212.1">
    <property type="nucleotide sequence ID" value="NZ_FUZZ01000001.1"/>
</dbReference>
<feature type="transmembrane region" description="Helical" evidence="1">
    <location>
        <begin position="91"/>
        <end position="112"/>
    </location>
</feature>
<dbReference type="Pfam" id="PF16344">
    <property type="entry name" value="FecR_C"/>
    <property type="match status" value="1"/>
</dbReference>
<dbReference type="InterPro" id="IPR032508">
    <property type="entry name" value="FecR_C"/>
</dbReference>
<dbReference type="InterPro" id="IPR012373">
    <property type="entry name" value="Ferrdict_sens_TM"/>
</dbReference>
<sequence length="369" mass="42158">MEDNNQYDELLVRYLFNEETAEERVFVENWLNASEEHQRYFNHLKKVWQLTEIKQDLTYLTDEATLEEKWNRLEQDLPGADVRKLSRPVNMLVAVAVAASVLLVIGLSWMFFSNKKQDLPVVQHTGGKADSLMLVMRHEVNTTGKEKRIQLADGSLIVLASSSAVTYREPFTDRRDITLTGKAYFKVAPDKAKPFTVISGDISITALGTEFTVTSFANSTNVIVRLYKGKVVVKRVDKSNRKMNEDVYLLPGQSFVYGSRTTSVKTFKLNNHAVPEQIINDELSDDKPSLPGNTEGSWYQFNNQLLPEVFDHLSQMFNVPIVYKKKDIQNIYFTAKYNRTDSLESILKEIAILHNLTITKKDSAFIISK</sequence>
<keyword evidence="1" id="KW-1133">Transmembrane helix</keyword>
<dbReference type="PANTHER" id="PTHR30273:SF2">
    <property type="entry name" value="PROTEIN FECR"/>
    <property type="match status" value="1"/>
</dbReference>
<keyword evidence="1" id="KW-0812">Transmembrane</keyword>
<reference evidence="5" key="1">
    <citation type="submission" date="2017-02" db="EMBL/GenBank/DDBJ databases">
        <authorList>
            <person name="Varghese N."/>
            <person name="Submissions S."/>
        </authorList>
    </citation>
    <scope>NUCLEOTIDE SEQUENCE [LARGE SCALE GENOMIC DNA]</scope>
    <source>
        <strain evidence="5">DSM 18108</strain>
    </source>
</reference>
<dbReference type="Proteomes" id="UP000190166">
    <property type="component" value="Unassembled WGS sequence"/>
</dbReference>
<keyword evidence="1" id="KW-0472">Membrane</keyword>
<feature type="domain" description="Protein FecR C-terminal" evidence="3">
    <location>
        <begin position="300"/>
        <end position="366"/>
    </location>
</feature>
<dbReference type="AlphaFoldDB" id="A0A1T5NKM5"/>
<dbReference type="Gene3D" id="3.55.50.30">
    <property type="match status" value="1"/>
</dbReference>